<dbReference type="EMBL" id="FR905038">
    <property type="protein sequence ID" value="CDQ75252.1"/>
    <property type="molecule type" value="Genomic_DNA"/>
</dbReference>
<protein>
    <submittedName>
        <fullName evidence="1">Uncharacterized protein</fullName>
    </submittedName>
</protein>
<dbReference type="Proteomes" id="UP000193380">
    <property type="component" value="Unassembled WGS sequence"/>
</dbReference>
<gene>
    <name evidence="1" type="ORF">GSONMT00035181001</name>
</gene>
<reference evidence="1" key="1">
    <citation type="journal article" date="2014" name="Nat. Commun.">
        <title>The rainbow trout genome provides novel insights into evolution after whole-genome duplication in vertebrates.</title>
        <authorList>
            <person name="Berthelot C."/>
            <person name="Brunet F."/>
            <person name="Chalopin D."/>
            <person name="Juanchich A."/>
            <person name="Bernard M."/>
            <person name="Noel B."/>
            <person name="Bento P."/>
            <person name="Da Silva C."/>
            <person name="Labadie K."/>
            <person name="Alberti A."/>
            <person name="Aury J.M."/>
            <person name="Louis A."/>
            <person name="Dehais P."/>
            <person name="Bardou P."/>
            <person name="Montfort J."/>
            <person name="Klopp C."/>
            <person name="Cabau C."/>
            <person name="Gaspin C."/>
            <person name="Thorgaard G.H."/>
            <person name="Boussaha M."/>
            <person name="Quillet E."/>
            <person name="Guyomard R."/>
            <person name="Galiana D."/>
            <person name="Bobe J."/>
            <person name="Volff J.N."/>
            <person name="Genet C."/>
            <person name="Wincker P."/>
            <person name="Jaillon O."/>
            <person name="Roest Crollius H."/>
            <person name="Guiguen Y."/>
        </authorList>
    </citation>
    <scope>NUCLEOTIDE SEQUENCE [LARGE SCALE GENOMIC DNA]</scope>
</reference>
<proteinExistence type="predicted"/>
<organism evidence="1 2">
    <name type="scientific">Oncorhynchus mykiss</name>
    <name type="common">Rainbow trout</name>
    <name type="synonym">Salmo gairdneri</name>
    <dbReference type="NCBI Taxonomy" id="8022"/>
    <lineage>
        <taxon>Eukaryota</taxon>
        <taxon>Metazoa</taxon>
        <taxon>Chordata</taxon>
        <taxon>Craniata</taxon>
        <taxon>Vertebrata</taxon>
        <taxon>Euteleostomi</taxon>
        <taxon>Actinopterygii</taxon>
        <taxon>Neopterygii</taxon>
        <taxon>Teleostei</taxon>
        <taxon>Protacanthopterygii</taxon>
        <taxon>Salmoniformes</taxon>
        <taxon>Salmonidae</taxon>
        <taxon>Salmoninae</taxon>
        <taxon>Oncorhynchus</taxon>
    </lineage>
</organism>
<accession>A0A060X7R5</accession>
<dbReference type="AlphaFoldDB" id="A0A060X7R5"/>
<dbReference type="PaxDb" id="8022-A0A060X7R5"/>
<evidence type="ECO:0000313" key="1">
    <source>
        <dbReference type="EMBL" id="CDQ75252.1"/>
    </source>
</evidence>
<sequence>MRGPVCVKCGVFVSDEELRRTYLQLDEREEREEELEGLRHHDLLGLLDDLSDNEHDPLTDEAPADFLSGQDFVPGADMDGLSYEDLVKKSVVHIYGLNEPVFLGHVTAINTRGFCVASH</sequence>
<dbReference type="STRING" id="8022.A0A060X7R5"/>
<evidence type="ECO:0000313" key="2">
    <source>
        <dbReference type="Proteomes" id="UP000193380"/>
    </source>
</evidence>
<name>A0A060X7R5_ONCMY</name>
<reference evidence="1" key="2">
    <citation type="submission" date="2014-03" db="EMBL/GenBank/DDBJ databases">
        <authorList>
            <person name="Genoscope - CEA"/>
        </authorList>
    </citation>
    <scope>NUCLEOTIDE SEQUENCE</scope>
</reference>